<feature type="transmembrane region" description="Helical" evidence="1">
    <location>
        <begin position="263"/>
        <end position="285"/>
    </location>
</feature>
<name>A0A919V599_9ACTN</name>
<sequence>MANRTWVGISLDRHLPALDGLRALSVLLVILYHLEAPWLPGGFLGVDVFFVLSGFLITSLLMAEIRATGRLDVLAFWARRARRLLPAVAVLLGVLTVYAATRPPPAQTPLRGDLLSAATYVANWHFVLEGRSYSAEFQAPSPLRHFWSLAVEEQFYLVFPLLLSLGLAVLAGRSRRRIGWALIVMGIAASTVVLGVLYEGADPSRAYYGTDARAHELLIGVALAVFLGRRRAPHMRRAAPMLAWTGLVTVVASAFLIDDRAPFYYLGGSALVSLGAAALIAGVALTQGAVREGTEAGVVVKALSWRPVSGIGRISYSLYLWHWPVIAILSTESIGLAGPTLVALQSLVMLCAAAGSYFLVERPILTRSWPASRIAAPALAVASSLFLASAAVAATWRAAPVPDYVRQRDGLVLHKDAVPGAPVIGLVGDSIAVSLQEGLAQESARRGHTLVSAARPGCGVGSAILLDEKGFPFSIARTCAERTPFLQEQLITRFDPRVVIWHSARDRTDMQVSGRTLKAGSPEWIRHRFTDWNATLRRLSRAGARVVVLLPAWGAGASTRRDCGGEFHFEPARCGAASVSTEHLRRLYIEWAARHTGEVEVVDLAQVTCPNGMPCPATLSGVRLREDDVHFSREGAALLAPAVLGRILSAR</sequence>
<evidence type="ECO:0000313" key="4">
    <source>
        <dbReference type="EMBL" id="GII92775.1"/>
    </source>
</evidence>
<dbReference type="Pfam" id="PF19040">
    <property type="entry name" value="SGNH"/>
    <property type="match status" value="1"/>
</dbReference>
<evidence type="ECO:0000313" key="5">
    <source>
        <dbReference type="Proteomes" id="UP000606172"/>
    </source>
</evidence>
<evidence type="ECO:0000259" key="3">
    <source>
        <dbReference type="Pfam" id="PF19040"/>
    </source>
</evidence>
<dbReference type="Pfam" id="PF01757">
    <property type="entry name" value="Acyl_transf_3"/>
    <property type="match status" value="1"/>
</dbReference>
<dbReference type="RefSeq" id="WP_204025805.1">
    <property type="nucleotide sequence ID" value="NZ_BOOW01000018.1"/>
</dbReference>
<dbReference type="PANTHER" id="PTHR23028">
    <property type="entry name" value="ACETYLTRANSFERASE"/>
    <property type="match status" value="1"/>
</dbReference>
<dbReference type="AlphaFoldDB" id="A0A919V599"/>
<feature type="transmembrane region" description="Helical" evidence="1">
    <location>
        <begin position="178"/>
        <end position="198"/>
    </location>
</feature>
<dbReference type="GO" id="GO:0016747">
    <property type="term" value="F:acyltransferase activity, transferring groups other than amino-acyl groups"/>
    <property type="evidence" value="ECO:0007669"/>
    <property type="project" value="InterPro"/>
</dbReference>
<dbReference type="GO" id="GO:0009103">
    <property type="term" value="P:lipopolysaccharide biosynthetic process"/>
    <property type="evidence" value="ECO:0007669"/>
    <property type="project" value="TreeGrafter"/>
</dbReference>
<feature type="domain" description="SGNH" evidence="3">
    <location>
        <begin position="420"/>
        <end position="643"/>
    </location>
</feature>
<dbReference type="GO" id="GO:0016020">
    <property type="term" value="C:membrane"/>
    <property type="evidence" value="ECO:0007669"/>
    <property type="project" value="TreeGrafter"/>
</dbReference>
<gene>
    <name evidence="4" type="ORF">Ssi02_30060</name>
</gene>
<keyword evidence="5" id="KW-1185">Reference proteome</keyword>
<feature type="transmembrane region" description="Helical" evidence="1">
    <location>
        <begin position="154"/>
        <end position="171"/>
    </location>
</feature>
<comment type="caution">
    <text evidence="4">The sequence shown here is derived from an EMBL/GenBank/DDBJ whole genome shotgun (WGS) entry which is preliminary data.</text>
</comment>
<dbReference type="InterPro" id="IPR002656">
    <property type="entry name" value="Acyl_transf_3_dom"/>
</dbReference>
<keyword evidence="1" id="KW-0472">Membrane</keyword>
<keyword evidence="1" id="KW-0812">Transmembrane</keyword>
<feature type="transmembrane region" description="Helical" evidence="1">
    <location>
        <begin position="84"/>
        <end position="101"/>
    </location>
</feature>
<organism evidence="4 5">
    <name type="scientific">Sinosporangium siamense</name>
    <dbReference type="NCBI Taxonomy" id="1367973"/>
    <lineage>
        <taxon>Bacteria</taxon>
        <taxon>Bacillati</taxon>
        <taxon>Actinomycetota</taxon>
        <taxon>Actinomycetes</taxon>
        <taxon>Streptosporangiales</taxon>
        <taxon>Streptosporangiaceae</taxon>
        <taxon>Sinosporangium</taxon>
    </lineage>
</organism>
<evidence type="ECO:0000256" key="1">
    <source>
        <dbReference type="SAM" id="Phobius"/>
    </source>
</evidence>
<feature type="transmembrane region" description="Helical" evidence="1">
    <location>
        <begin position="44"/>
        <end position="63"/>
    </location>
</feature>
<evidence type="ECO:0000259" key="2">
    <source>
        <dbReference type="Pfam" id="PF01757"/>
    </source>
</evidence>
<dbReference type="Proteomes" id="UP000606172">
    <property type="component" value="Unassembled WGS sequence"/>
</dbReference>
<dbReference type="InterPro" id="IPR043968">
    <property type="entry name" value="SGNH"/>
</dbReference>
<protein>
    <submittedName>
        <fullName evidence="4">Membrane protein</fullName>
    </submittedName>
</protein>
<dbReference type="InterPro" id="IPR050879">
    <property type="entry name" value="Acyltransferase_3"/>
</dbReference>
<proteinExistence type="predicted"/>
<feature type="domain" description="Acyltransferase 3" evidence="2">
    <location>
        <begin position="16"/>
        <end position="354"/>
    </location>
</feature>
<reference evidence="4" key="1">
    <citation type="submission" date="2021-01" db="EMBL/GenBank/DDBJ databases">
        <title>Whole genome shotgun sequence of Sinosporangium siamense NBRC 109515.</title>
        <authorList>
            <person name="Komaki H."/>
            <person name="Tamura T."/>
        </authorList>
    </citation>
    <scope>NUCLEOTIDE SEQUENCE</scope>
    <source>
        <strain evidence="4">NBRC 109515</strain>
    </source>
</reference>
<feature type="transmembrane region" description="Helical" evidence="1">
    <location>
        <begin position="342"/>
        <end position="360"/>
    </location>
</feature>
<dbReference type="PANTHER" id="PTHR23028:SF53">
    <property type="entry name" value="ACYL_TRANSF_3 DOMAIN-CONTAINING PROTEIN"/>
    <property type="match status" value="1"/>
</dbReference>
<keyword evidence="1" id="KW-1133">Transmembrane helix</keyword>
<dbReference type="SUPFAM" id="SSF52266">
    <property type="entry name" value="SGNH hydrolase"/>
    <property type="match status" value="1"/>
</dbReference>
<feature type="transmembrane region" description="Helical" evidence="1">
    <location>
        <begin position="239"/>
        <end position="257"/>
    </location>
</feature>
<dbReference type="EMBL" id="BOOW01000018">
    <property type="protein sequence ID" value="GII92775.1"/>
    <property type="molecule type" value="Genomic_DNA"/>
</dbReference>
<feature type="transmembrane region" description="Helical" evidence="1">
    <location>
        <begin position="372"/>
        <end position="396"/>
    </location>
</feature>
<accession>A0A919V599</accession>